<evidence type="ECO:0000256" key="3">
    <source>
        <dbReference type="ARBA" id="ARBA00017473"/>
    </source>
</evidence>
<comment type="catalytic activity">
    <reaction evidence="10">
        <text>4-CDP-2-C-methyl-D-erythritol + ATP = 4-CDP-2-C-methyl-D-erythritol 2-phosphate + ADP + H(+)</text>
        <dbReference type="Rhea" id="RHEA:18437"/>
        <dbReference type="ChEBI" id="CHEBI:15378"/>
        <dbReference type="ChEBI" id="CHEBI:30616"/>
        <dbReference type="ChEBI" id="CHEBI:57823"/>
        <dbReference type="ChEBI" id="CHEBI:57919"/>
        <dbReference type="ChEBI" id="CHEBI:456216"/>
        <dbReference type="EC" id="2.7.1.148"/>
    </reaction>
</comment>
<feature type="binding site" evidence="10">
    <location>
        <begin position="91"/>
        <end position="101"/>
    </location>
    <ligand>
        <name>ATP</name>
        <dbReference type="ChEBI" id="CHEBI:30616"/>
    </ligand>
</feature>
<comment type="caution">
    <text evidence="13">The sequence shown here is derived from an EMBL/GenBank/DDBJ whole genome shotgun (WGS) entry which is preliminary data.</text>
</comment>
<comment type="pathway">
    <text evidence="10">Isoprenoid biosynthesis; isopentenyl diphosphate biosynthesis via DXP pathway; isopentenyl diphosphate from 1-deoxy-D-xylulose 5-phosphate: step 3/6.</text>
</comment>
<keyword evidence="8 10" id="KW-0414">Isoprene biosynthesis</keyword>
<evidence type="ECO:0000256" key="9">
    <source>
        <dbReference type="ARBA" id="ARBA00032554"/>
    </source>
</evidence>
<evidence type="ECO:0000313" key="13">
    <source>
        <dbReference type="EMBL" id="MFC2969011.1"/>
    </source>
</evidence>
<dbReference type="NCBIfam" id="NF011202">
    <property type="entry name" value="PRK14608.1"/>
    <property type="match status" value="1"/>
</dbReference>
<dbReference type="Gene3D" id="3.30.70.890">
    <property type="entry name" value="GHMP kinase, C-terminal domain"/>
    <property type="match status" value="1"/>
</dbReference>
<dbReference type="PANTHER" id="PTHR43527:SF2">
    <property type="entry name" value="4-DIPHOSPHOCYTIDYL-2-C-METHYL-D-ERYTHRITOL KINASE, CHLOROPLASTIC"/>
    <property type="match status" value="1"/>
</dbReference>
<feature type="active site" evidence="10">
    <location>
        <position position="130"/>
    </location>
</feature>
<evidence type="ECO:0000256" key="7">
    <source>
        <dbReference type="ARBA" id="ARBA00022840"/>
    </source>
</evidence>
<evidence type="ECO:0000256" key="8">
    <source>
        <dbReference type="ARBA" id="ARBA00023229"/>
    </source>
</evidence>
<dbReference type="Proteomes" id="UP001595443">
    <property type="component" value="Unassembled WGS sequence"/>
</dbReference>
<reference evidence="14" key="1">
    <citation type="journal article" date="2019" name="Int. J. Syst. Evol. Microbiol.">
        <title>The Global Catalogue of Microorganisms (GCM) 10K type strain sequencing project: providing services to taxonomists for standard genome sequencing and annotation.</title>
        <authorList>
            <consortium name="The Broad Institute Genomics Platform"/>
            <consortium name="The Broad Institute Genome Sequencing Center for Infectious Disease"/>
            <person name="Wu L."/>
            <person name="Ma J."/>
        </authorList>
    </citation>
    <scope>NUCLEOTIDE SEQUENCE [LARGE SCALE GENOMIC DNA]</scope>
    <source>
        <strain evidence="14">KCTC 62192</strain>
    </source>
</reference>
<dbReference type="HAMAP" id="MF_00061">
    <property type="entry name" value="IspE"/>
    <property type="match status" value="1"/>
</dbReference>
<evidence type="ECO:0000256" key="4">
    <source>
        <dbReference type="ARBA" id="ARBA00022679"/>
    </source>
</evidence>
<gene>
    <name evidence="10" type="primary">ispE</name>
    <name evidence="13" type="ORF">ACFOES_12965</name>
</gene>
<dbReference type="InterPro" id="IPR006204">
    <property type="entry name" value="GHMP_kinase_N_dom"/>
</dbReference>
<keyword evidence="7 10" id="KW-0067">ATP-binding</keyword>
<dbReference type="InterPro" id="IPR036554">
    <property type="entry name" value="GHMP_kinase_C_sf"/>
</dbReference>
<dbReference type="Gene3D" id="3.30.230.10">
    <property type="match status" value="1"/>
</dbReference>
<keyword evidence="14" id="KW-1185">Reference proteome</keyword>
<dbReference type="InterPro" id="IPR004424">
    <property type="entry name" value="IspE"/>
</dbReference>
<evidence type="ECO:0000256" key="5">
    <source>
        <dbReference type="ARBA" id="ARBA00022741"/>
    </source>
</evidence>
<dbReference type="SUPFAM" id="SSF54211">
    <property type="entry name" value="Ribosomal protein S5 domain 2-like"/>
    <property type="match status" value="1"/>
</dbReference>
<evidence type="ECO:0000256" key="6">
    <source>
        <dbReference type="ARBA" id="ARBA00022777"/>
    </source>
</evidence>
<keyword evidence="6 10" id="KW-0418">Kinase</keyword>
<dbReference type="GO" id="GO:0050515">
    <property type="term" value="F:4-(cytidine 5'-diphospho)-2-C-methyl-D-erythritol kinase activity"/>
    <property type="evidence" value="ECO:0007669"/>
    <property type="project" value="UniProtKB-EC"/>
</dbReference>
<evidence type="ECO:0000256" key="1">
    <source>
        <dbReference type="ARBA" id="ARBA00009684"/>
    </source>
</evidence>
<dbReference type="Pfam" id="PF00288">
    <property type="entry name" value="GHMP_kinases_N"/>
    <property type="match status" value="1"/>
</dbReference>
<evidence type="ECO:0000259" key="12">
    <source>
        <dbReference type="Pfam" id="PF08544"/>
    </source>
</evidence>
<dbReference type="SUPFAM" id="SSF55060">
    <property type="entry name" value="GHMP Kinase, C-terminal domain"/>
    <property type="match status" value="1"/>
</dbReference>
<dbReference type="EMBL" id="JBHRSK010000008">
    <property type="protein sequence ID" value="MFC2969011.1"/>
    <property type="molecule type" value="Genomic_DNA"/>
</dbReference>
<keyword evidence="4 10" id="KW-0808">Transferase</keyword>
<organism evidence="13 14">
    <name type="scientific">Acidimangrovimonas pyrenivorans</name>
    <dbReference type="NCBI Taxonomy" id="2030798"/>
    <lineage>
        <taxon>Bacteria</taxon>
        <taxon>Pseudomonadati</taxon>
        <taxon>Pseudomonadota</taxon>
        <taxon>Alphaproteobacteria</taxon>
        <taxon>Rhodobacterales</taxon>
        <taxon>Paracoccaceae</taxon>
        <taxon>Acidimangrovimonas</taxon>
    </lineage>
</organism>
<keyword evidence="5 10" id="KW-0547">Nucleotide-binding</keyword>
<proteinExistence type="inferred from homology"/>
<protein>
    <recommendedName>
        <fullName evidence="3 10">4-diphosphocytidyl-2-C-methyl-D-erythritol kinase</fullName>
        <shortName evidence="10">CMK</shortName>
        <ecNumber evidence="2 10">2.7.1.148</ecNumber>
    </recommendedName>
    <alternativeName>
        <fullName evidence="9 10">4-(cytidine-5'-diphospho)-2-C-methyl-D-erythritol kinase</fullName>
    </alternativeName>
</protein>
<accession>A0ABV7AJJ2</accession>
<feature type="active site" evidence="10">
    <location>
        <position position="10"/>
    </location>
</feature>
<dbReference type="InterPro" id="IPR020568">
    <property type="entry name" value="Ribosomal_Su5_D2-typ_SF"/>
</dbReference>
<feature type="domain" description="GHMP kinase N-terminal" evidence="11">
    <location>
        <begin position="67"/>
        <end position="131"/>
    </location>
</feature>
<evidence type="ECO:0000256" key="10">
    <source>
        <dbReference type="HAMAP-Rule" id="MF_00061"/>
    </source>
</evidence>
<sequence length="281" mass="28666">MAVEEFAPAKVNLTLHVTGRRPDGYHLLDSLVVFADAGDRVTVAPADALSLTVAGPRAAGVPAGEDNLVLRAARALAPGRGAAITLEKRLPTASGIGGGSADAAATLRGLARLWEVALPDTAALMTLGADVPVCAASRPMRMSGLGEILAPVPALPDFRLVLANPGVAVSTPAVFRALASPDNAPMPDRLPDCATAEELALWLRGRRNDLEAPAIALCPEIRATLAALSELPGCLLARMSGSGATCFGLFAGPAAARAGAQALSAAHPDWWVEAAAPYSRP</sequence>
<name>A0ABV7AJJ2_9RHOB</name>
<evidence type="ECO:0000256" key="2">
    <source>
        <dbReference type="ARBA" id="ARBA00012052"/>
    </source>
</evidence>
<feature type="domain" description="GHMP kinase C-terminal" evidence="12">
    <location>
        <begin position="206"/>
        <end position="267"/>
    </location>
</feature>
<dbReference type="RefSeq" id="WP_377833715.1">
    <property type="nucleotide sequence ID" value="NZ_JBHRSK010000008.1"/>
</dbReference>
<dbReference type="Pfam" id="PF08544">
    <property type="entry name" value="GHMP_kinases_C"/>
    <property type="match status" value="1"/>
</dbReference>
<dbReference type="NCBIfam" id="TIGR00154">
    <property type="entry name" value="ispE"/>
    <property type="match status" value="1"/>
</dbReference>
<dbReference type="InterPro" id="IPR014721">
    <property type="entry name" value="Ribsml_uS5_D2-typ_fold_subgr"/>
</dbReference>
<dbReference type="EC" id="2.7.1.148" evidence="2 10"/>
<dbReference type="PIRSF" id="PIRSF010376">
    <property type="entry name" value="IspE"/>
    <property type="match status" value="1"/>
</dbReference>
<evidence type="ECO:0000259" key="11">
    <source>
        <dbReference type="Pfam" id="PF00288"/>
    </source>
</evidence>
<dbReference type="PANTHER" id="PTHR43527">
    <property type="entry name" value="4-DIPHOSPHOCYTIDYL-2-C-METHYL-D-ERYTHRITOL KINASE, CHLOROPLASTIC"/>
    <property type="match status" value="1"/>
</dbReference>
<comment type="similarity">
    <text evidence="1 10">Belongs to the GHMP kinase family. IspE subfamily.</text>
</comment>
<evidence type="ECO:0000313" key="14">
    <source>
        <dbReference type="Proteomes" id="UP001595443"/>
    </source>
</evidence>
<comment type="function">
    <text evidence="10">Catalyzes the phosphorylation of the position 2 hydroxy group of 4-diphosphocytidyl-2C-methyl-D-erythritol.</text>
</comment>
<dbReference type="InterPro" id="IPR013750">
    <property type="entry name" value="GHMP_kinase_C_dom"/>
</dbReference>